<reference evidence="6 7" key="1">
    <citation type="submission" date="2023-01" db="EMBL/GenBank/DDBJ databases">
        <title>Characterization of estradiol degrading bacteria Microbacterium sp. MZT7 and reveal degrading genes through genome analysis.</title>
        <authorList>
            <person name="Hao P."/>
            <person name="Gao Y."/>
        </authorList>
    </citation>
    <scope>NUCLEOTIDE SEQUENCE [LARGE SCALE GENOMIC DNA]</scope>
    <source>
        <strain evidence="6 7">MZT7</strain>
    </source>
</reference>
<keyword evidence="4" id="KW-0326">Glycosidase</keyword>
<dbReference type="PANTHER" id="PTHR46017">
    <property type="entry name" value="ALPHA-MANNOSIDASE 2C1"/>
    <property type="match status" value="1"/>
</dbReference>
<dbReference type="SUPFAM" id="SSF88713">
    <property type="entry name" value="Glycoside hydrolase/deacetylase"/>
    <property type="match status" value="1"/>
</dbReference>
<proteinExistence type="inferred from homology"/>
<evidence type="ECO:0000256" key="2">
    <source>
        <dbReference type="ARBA" id="ARBA00022723"/>
    </source>
</evidence>
<name>A0ABY3RPM6_9MICO</name>
<dbReference type="SUPFAM" id="SSF74650">
    <property type="entry name" value="Galactose mutarotase-like"/>
    <property type="match status" value="1"/>
</dbReference>
<dbReference type="InterPro" id="IPR000602">
    <property type="entry name" value="Glyco_hydro_38_N"/>
</dbReference>
<evidence type="ECO:0000313" key="6">
    <source>
        <dbReference type="EMBL" id="UGS26008.1"/>
    </source>
</evidence>
<dbReference type="InterPro" id="IPR011013">
    <property type="entry name" value="Gal_mutarotase_sf_dom"/>
</dbReference>
<feature type="domain" description="Glycoside hydrolase family 38 N-terminal" evidence="5">
    <location>
        <begin position="5"/>
        <end position="252"/>
    </location>
</feature>
<dbReference type="Gene3D" id="2.70.98.30">
    <property type="entry name" value="Golgi alpha-mannosidase II, domain 4"/>
    <property type="match status" value="1"/>
</dbReference>
<dbReference type="Gene3D" id="1.20.1270.50">
    <property type="entry name" value="Glycoside hydrolase family 38, central domain"/>
    <property type="match status" value="1"/>
</dbReference>
<protein>
    <recommendedName>
        <fullName evidence="5">Glycoside hydrolase family 38 N-terminal domain-containing protein</fullName>
    </recommendedName>
</protein>
<dbReference type="InterPro" id="IPR037094">
    <property type="entry name" value="Glyco_hydro_38_cen_sf"/>
</dbReference>
<evidence type="ECO:0000313" key="7">
    <source>
        <dbReference type="Proteomes" id="UP001199642"/>
    </source>
</evidence>
<accession>A0ABY3RPM6</accession>
<dbReference type="Proteomes" id="UP001199642">
    <property type="component" value="Chromosome"/>
</dbReference>
<dbReference type="PANTHER" id="PTHR46017:SF2">
    <property type="entry name" value="MANNOSYLGLYCERATE HYDROLASE"/>
    <property type="match status" value="1"/>
</dbReference>
<dbReference type="EMBL" id="CP082781">
    <property type="protein sequence ID" value="UGS26008.1"/>
    <property type="molecule type" value="Genomic_DNA"/>
</dbReference>
<dbReference type="SUPFAM" id="SSF88688">
    <property type="entry name" value="Families 57/38 glycoside transferase middle domain"/>
    <property type="match status" value="1"/>
</dbReference>
<dbReference type="Pfam" id="PF01074">
    <property type="entry name" value="Glyco_hydro_38N"/>
    <property type="match status" value="1"/>
</dbReference>
<evidence type="ECO:0000256" key="3">
    <source>
        <dbReference type="ARBA" id="ARBA00022801"/>
    </source>
</evidence>
<evidence type="ECO:0000259" key="5">
    <source>
        <dbReference type="Pfam" id="PF01074"/>
    </source>
</evidence>
<evidence type="ECO:0000256" key="4">
    <source>
        <dbReference type="ARBA" id="ARBA00023295"/>
    </source>
</evidence>
<evidence type="ECO:0000256" key="1">
    <source>
        <dbReference type="ARBA" id="ARBA00009792"/>
    </source>
</evidence>
<dbReference type="InterPro" id="IPR027291">
    <property type="entry name" value="Glyco_hydro_38_N_sf"/>
</dbReference>
<organism evidence="6 7">
    <name type="scientific">Microbacterium resistens</name>
    <dbReference type="NCBI Taxonomy" id="156977"/>
    <lineage>
        <taxon>Bacteria</taxon>
        <taxon>Bacillati</taxon>
        <taxon>Actinomycetota</taxon>
        <taxon>Actinomycetes</taxon>
        <taxon>Micrococcales</taxon>
        <taxon>Microbacteriaceae</taxon>
        <taxon>Microbacterium</taxon>
    </lineage>
</organism>
<dbReference type="Gene3D" id="3.20.110.10">
    <property type="entry name" value="Glycoside hydrolase 38, N terminal domain"/>
    <property type="match status" value="1"/>
</dbReference>
<keyword evidence="2" id="KW-0479">Metal-binding</keyword>
<gene>
    <name evidence="6" type="ORF">K8F61_15380</name>
</gene>
<dbReference type="InterPro" id="IPR011330">
    <property type="entry name" value="Glyco_hydro/deAcase_b/a-brl"/>
</dbReference>
<keyword evidence="3" id="KW-0378">Hydrolase</keyword>
<keyword evidence="7" id="KW-1185">Reference proteome</keyword>
<comment type="similarity">
    <text evidence="1">Belongs to the glycosyl hydrolase 38 family.</text>
</comment>
<dbReference type="RefSeq" id="WP_231819741.1">
    <property type="nucleotide sequence ID" value="NZ_CP082781.1"/>
</dbReference>
<dbReference type="InterPro" id="IPR028995">
    <property type="entry name" value="Glyco_hydro_57/38_cen_sf"/>
</dbReference>
<sequence length="899" mass="96957">MSSEIVVVPHTHWDREWYEPHDVFRLRLVHMLDRLLVLLEEEPAYRFTLDGQAAAIEDYLEMRPENRDRVVALVEEGRLSLGPFLILLDEFACDGETIVRNLELGRAASARLGGVMPVGYLPDMFGHAAQMPQILRGFGIRHGALWRGAPAAVREHAFAWTAPNGDAVRCEYLFDGYGNGLDMFALAGQLADLAPDYAARTASWYGDDPVLAMLGTDHSAPPEDLAEVVAAYDALGGAPRMSIATLDEHLARYGTDDAALERLPSVRGELRSHARGNLLPGVFSIRTNLKAEMGRTERALAAAERLDLVFGSRDHRRFFDTAWYRLVESTAHDSVTGCGVDATAEQVGTRIHTAGHIARGVIDSVMRDLARGVTPAQHLVFNPAGAARRTQVEVTLHDAEARELSAGVQLLDPLPTVLGDERLRTADLPKILRRIHGRELFGQQINGYAWGASSLRFRVAESPEGVWDLAAFTAELEERVAADPEGEAVWHVETIADPRRRALLAADVPGLGLAAVSETAAPAPTDPVRVTARSLANAALTATVADDGTVRIEAADGTVLDGALTIVDDGDRGDSYNYGPVADEGGVSSSVTTPRSVEIVVQEEGPLRGRLLIRRAYDVPEGLDESRRRSSATVPLVVETTVELREGEPFLRVGVDHVNTASDHRLRVLVPVGGVDLDASRSAGQYGITVRGREAEGGWGEYPLPTYPAYRFAAAGRAAVLVRKLTEYELVSAPGGDDALALTLSRSVGMMSVNLHPLRDEPAGSEIPVPGAQYLGVAVHTDLAILPSSDDAAIVRASDLFRHDPIVVRGTGERDLPLPAPAVAGVLDGDVVLESARRVDDQAELRFVNYLDEERVLGFAAPGAWTRTDLDGRPEGAADPGSLSVPGGQVVTIRRRLDT</sequence>